<gene>
    <name evidence="1" type="ORF">HU200_016674</name>
</gene>
<keyword evidence="2" id="KW-1185">Reference proteome</keyword>
<sequence>MQCIVDLLTADEKSKHNKNNIKELRRLCYPLTPTPPHKVGIGCVDKIIKYNFSWNKKHECYYILHK</sequence>
<proteinExistence type="predicted"/>
<comment type="caution">
    <text evidence="1">The sequence shown here is derived from an EMBL/GenBank/DDBJ whole genome shotgun (WGS) entry which is preliminary data.</text>
</comment>
<dbReference type="EMBL" id="JACEFO010001613">
    <property type="protein sequence ID" value="KAF8730811.1"/>
    <property type="molecule type" value="Genomic_DNA"/>
</dbReference>
<protein>
    <submittedName>
        <fullName evidence="1">Uncharacterized protein</fullName>
    </submittedName>
</protein>
<dbReference type="Proteomes" id="UP000636709">
    <property type="component" value="Unassembled WGS sequence"/>
</dbReference>
<organism evidence="1 2">
    <name type="scientific">Digitaria exilis</name>
    <dbReference type="NCBI Taxonomy" id="1010633"/>
    <lineage>
        <taxon>Eukaryota</taxon>
        <taxon>Viridiplantae</taxon>
        <taxon>Streptophyta</taxon>
        <taxon>Embryophyta</taxon>
        <taxon>Tracheophyta</taxon>
        <taxon>Spermatophyta</taxon>
        <taxon>Magnoliopsida</taxon>
        <taxon>Liliopsida</taxon>
        <taxon>Poales</taxon>
        <taxon>Poaceae</taxon>
        <taxon>PACMAD clade</taxon>
        <taxon>Panicoideae</taxon>
        <taxon>Panicodae</taxon>
        <taxon>Paniceae</taxon>
        <taxon>Anthephorinae</taxon>
        <taxon>Digitaria</taxon>
    </lineage>
</organism>
<dbReference type="AlphaFoldDB" id="A0A835KID8"/>
<reference evidence="1" key="1">
    <citation type="submission" date="2020-07" db="EMBL/GenBank/DDBJ databases">
        <title>Genome sequence and genetic diversity analysis of an under-domesticated orphan crop, white fonio (Digitaria exilis).</title>
        <authorList>
            <person name="Bennetzen J.L."/>
            <person name="Chen S."/>
            <person name="Ma X."/>
            <person name="Wang X."/>
            <person name="Yssel A.E.J."/>
            <person name="Chaluvadi S.R."/>
            <person name="Johnson M."/>
            <person name="Gangashetty P."/>
            <person name="Hamidou F."/>
            <person name="Sanogo M.D."/>
            <person name="Zwaenepoel A."/>
            <person name="Wallace J."/>
            <person name="Van De Peer Y."/>
            <person name="Van Deynze A."/>
        </authorList>
    </citation>
    <scope>NUCLEOTIDE SEQUENCE</scope>
    <source>
        <tissue evidence="1">Leaves</tissue>
    </source>
</reference>
<dbReference type="OrthoDB" id="658076at2759"/>
<evidence type="ECO:0000313" key="1">
    <source>
        <dbReference type="EMBL" id="KAF8730811.1"/>
    </source>
</evidence>
<evidence type="ECO:0000313" key="2">
    <source>
        <dbReference type="Proteomes" id="UP000636709"/>
    </source>
</evidence>
<accession>A0A835KID8</accession>
<name>A0A835KID8_9POAL</name>